<reference evidence="21" key="1">
    <citation type="journal article" date="2023" name="Mol. Biol. Evol.">
        <title>Third-Generation Sequencing Reveals the Adaptive Role of the Epigenome in Three Deep-Sea Polychaetes.</title>
        <authorList>
            <person name="Perez M."/>
            <person name="Aroh O."/>
            <person name="Sun Y."/>
            <person name="Lan Y."/>
            <person name="Juniper S.K."/>
            <person name="Young C.R."/>
            <person name="Angers B."/>
            <person name="Qian P.Y."/>
        </authorList>
    </citation>
    <scope>NUCLEOTIDE SEQUENCE</scope>
    <source>
        <strain evidence="21">P08H-3</strain>
    </source>
</reference>
<dbReference type="Gene3D" id="3.20.20.80">
    <property type="entry name" value="Glycosidases"/>
    <property type="match status" value="2"/>
</dbReference>
<dbReference type="InterPro" id="IPR010401">
    <property type="entry name" value="AGL/Gdb1"/>
</dbReference>
<evidence type="ECO:0000256" key="10">
    <source>
        <dbReference type="ARBA" id="ARBA00022679"/>
    </source>
</evidence>
<dbReference type="Proteomes" id="UP001208570">
    <property type="component" value="Unassembled WGS sequence"/>
</dbReference>
<evidence type="ECO:0000256" key="3">
    <source>
        <dbReference type="ARBA" id="ARBA00003530"/>
    </source>
</evidence>
<keyword evidence="14" id="KW-0326">Glycosidase</keyword>
<comment type="similarity">
    <text evidence="15">Belongs to the glycogen debranching enzyme family.</text>
</comment>
<dbReference type="PANTHER" id="PTHR10569">
    <property type="entry name" value="GLYCOGEN DEBRANCHING ENZYME"/>
    <property type="match status" value="1"/>
</dbReference>
<dbReference type="EC" id="2.4.1.25" evidence="5"/>
<dbReference type="GO" id="GO:0004135">
    <property type="term" value="F:amylo-alpha-1,6-glucosidase activity"/>
    <property type="evidence" value="ECO:0007669"/>
    <property type="project" value="UniProtKB-EC"/>
</dbReference>
<dbReference type="Pfam" id="PF06202">
    <property type="entry name" value="GDE_C"/>
    <property type="match status" value="1"/>
</dbReference>
<dbReference type="InterPro" id="IPR029436">
    <property type="entry name" value="AGL_euk_N"/>
</dbReference>
<evidence type="ECO:0000259" key="19">
    <source>
        <dbReference type="Pfam" id="PF14701"/>
    </source>
</evidence>
<evidence type="ECO:0000259" key="18">
    <source>
        <dbReference type="Pfam" id="PF14699"/>
    </source>
</evidence>
<feature type="domain" description="Eukaryotic glycogen debranching enzyme N-terminal" evidence="18">
    <location>
        <begin position="33"/>
        <end position="124"/>
    </location>
</feature>
<dbReference type="InterPro" id="IPR032790">
    <property type="entry name" value="GDE_C"/>
</dbReference>
<evidence type="ECO:0000256" key="8">
    <source>
        <dbReference type="ARBA" id="ARBA00022490"/>
    </source>
</evidence>
<dbReference type="InterPro" id="IPR017853">
    <property type="entry name" value="GH"/>
</dbReference>
<keyword evidence="13" id="KW-0511">Multifunctional enzyme</keyword>
<sequence>MASSLVNQLRVLTLNEGECLEAVLFRLEKGWLLHFVLGPSLADKNVRLFTNHPQEAKLGSNRQRYRELSWQNITGRKSDVYDNFAEVPMVLCGSFNYYFTADGSADRQNADGSGYFLVDPVLHFGPYDERLPLDSVCCQTVLTKSLGLFPDWKARLRVAKESGYNMIHFTPIQELGKSNSAYALKDQHTLSPAYSPLGQQYTLNDVSSLVRYMKEEWDILSLTDLVFNHTANESPWIQQHPECAYNVVNSPHLKPAYLLDRILWHFSLDVAAGKWTYCGIPPEVNSEHHLNAIRGILTEKVLPKHHIHEYYLVHVNNTIQQYKSAILSGRHGDDRHGTELHLIPDPKFRRLKCVIDIPLAIKLFYSSQPSWISEDDRITASCNALRQKLEQINDQEYAVIQGHLDSAVDNFIANARWRFVNPGGPRIARVSEKDPLMYNYFILPSRNITVEEEEAVMHSPEGAFCMAHNGWVMNDDPMRNFAEPGSNIYLRRELIPWGDSVKLRYGRKPDDCPYLWEHMKKYVTETAKIFHGVRLDNCHSTPIHVAEYMLDEARKIRPDLYVIAELFTSSEFKDNIFINRLGLSSLIREGLSAWNAHELGRLVHHYGGNPVGAFIQPPARPLMPSVAHAIFMDQTHDNPSPVEKRTVYDLLPSAALVAMASCATGSNRGYDELVPHHINVVTEPRLYQSWSEDDSVDLPPGSVDGSTGVISAKQALNSIHQQLGKITYNQVYVDQVNQDVVSVTRHNPVSHQSIVLVSRTVFSKPNNMDTGYIPPLKIPGVLEEILIEAYLAKDDKCAQKYVKDPNFLNGLPGYKLYMKEHINVDKSTMAKLNKTPDGTILEFVHFPPGSIIAVRISLDPGIKDAVLKVRQCLSLFGYRMHTYSGRNLKEISNTTLENIAVGLSLVDISRVLFRCDPEERDDGKGFGAYDIPSHGPLSYCGLQGVMSVLSKIRAKNDLGHPLCNNLRDGNWMCDYIVNRLKAFPGTKNNGSTFVRALGLGSVQFCSYVPTSVLPDLSPQLSAPVPPTVTDDKTGKQQQCCVTIAAGFPHFANGIFRCWGRDTFIALRGLLLIPGRHADARFIILAFGGCLRHGLIPNLLGAGSHARYNCRDAVWWWLQCIQDYCEMVPNGTHILQDVVSRLYPTDDSKPLKSGECDQLLCNVIQEALQRHAEGVEFRERNAGPSIDNDMTDQGFNVTVGVDWNTGFIYGGNAYNCGTWMDKMGSSDKAGNRGKPATPRDGSAVELVGLSASTLRWLTRLSEQGIYPHKDVVITRQGKTVKVTFKEWWKLIQNNFEKSFWINPEPLPDEYRPDLINKRGIYKDSFKASQPWADFQLRPNVPIAMAVAPELFDPEHAWVALTGTEEHLLGPLGMKTLDPSDWKYGGFYVNSDDSNDFKLAKGFNYHQGPEWVWPMGYFLRAKLYFAKVLEAARPGLFDQTVNFVKSKLSNHNVHIQASTWKSLPELTNKNGAVCHDSCPAQAWSVACILEVLYDMEVKHMA</sequence>
<comment type="subcellular location">
    <subcellularLocation>
        <location evidence="4">Cytoplasm</location>
    </subcellularLocation>
</comment>
<dbReference type="GO" id="GO:0005980">
    <property type="term" value="P:glycogen catabolic process"/>
    <property type="evidence" value="ECO:0007669"/>
    <property type="project" value="InterPro"/>
</dbReference>
<comment type="caution">
    <text evidence="21">The sequence shown here is derived from an EMBL/GenBank/DDBJ whole genome shotgun (WGS) entry which is preliminary data.</text>
</comment>
<dbReference type="CDD" id="cd11327">
    <property type="entry name" value="AmyAc_Glg_debranch_2"/>
    <property type="match status" value="1"/>
</dbReference>
<comment type="catalytic activity">
    <reaction evidence="1">
        <text>Transfers a segment of a (1-&gt;4)-alpha-D-glucan to a new position in an acceptor, which may be glucose or a (1-&gt;4)-alpha-D-glucan.</text>
        <dbReference type="EC" id="2.4.1.25"/>
    </reaction>
</comment>
<dbReference type="InterPro" id="IPR008928">
    <property type="entry name" value="6-hairpin_glycosidase_sf"/>
</dbReference>
<comment type="function">
    <text evidence="3">Multifunctional enzyme acting as 1,4-alpha-D-glucan:1,4-alpha-D-glucan 4-alpha-D-glycosyltransferase and amylo-1,6-glucosidase in glycogen degradation.</text>
</comment>
<evidence type="ECO:0000256" key="11">
    <source>
        <dbReference type="ARBA" id="ARBA00022801"/>
    </source>
</evidence>
<dbReference type="GO" id="GO:0005978">
    <property type="term" value="P:glycogen biosynthetic process"/>
    <property type="evidence" value="ECO:0007669"/>
    <property type="project" value="UniProtKB-KW"/>
</dbReference>
<proteinExistence type="inferred from homology"/>
<evidence type="ECO:0000256" key="15">
    <source>
        <dbReference type="ARBA" id="ARBA00025780"/>
    </source>
</evidence>
<evidence type="ECO:0000256" key="7">
    <source>
        <dbReference type="ARBA" id="ARBA00020723"/>
    </source>
</evidence>
<evidence type="ECO:0000256" key="14">
    <source>
        <dbReference type="ARBA" id="ARBA00023295"/>
    </source>
</evidence>
<keyword evidence="9" id="KW-0328">Glycosyltransferase</keyword>
<evidence type="ECO:0000256" key="16">
    <source>
        <dbReference type="ARBA" id="ARBA00031477"/>
    </source>
</evidence>
<keyword evidence="22" id="KW-1185">Reference proteome</keyword>
<evidence type="ECO:0000313" key="21">
    <source>
        <dbReference type="EMBL" id="KAK2167675.1"/>
    </source>
</evidence>
<evidence type="ECO:0000256" key="2">
    <source>
        <dbReference type="ARBA" id="ARBA00000927"/>
    </source>
</evidence>
<protein>
    <recommendedName>
        <fullName evidence="7">Glycogen debranching enzyme</fullName>
        <ecNumber evidence="5">2.4.1.25</ecNumber>
        <ecNumber evidence="6">3.2.1.33</ecNumber>
    </recommendedName>
    <alternativeName>
        <fullName evidence="16">Glycogen debrancher</fullName>
    </alternativeName>
</protein>
<dbReference type="PANTHER" id="PTHR10569:SF2">
    <property type="entry name" value="GLYCOGEN DEBRANCHING ENZYME"/>
    <property type="match status" value="1"/>
</dbReference>
<keyword evidence="11" id="KW-0378">Hydrolase</keyword>
<dbReference type="EC" id="3.2.1.33" evidence="6"/>
<dbReference type="SUPFAM" id="SSF48208">
    <property type="entry name" value="Six-hairpin glycosidases"/>
    <property type="match status" value="1"/>
</dbReference>
<dbReference type="FunFam" id="3.20.20.80:FF:000206">
    <property type="entry name" value="Amylo-alpha-1, 6-glucosidase, 4-alpha-glucanotransferase b"/>
    <property type="match status" value="1"/>
</dbReference>
<evidence type="ECO:0000256" key="12">
    <source>
        <dbReference type="ARBA" id="ARBA00023056"/>
    </source>
</evidence>
<evidence type="ECO:0000256" key="6">
    <source>
        <dbReference type="ARBA" id="ARBA00012778"/>
    </source>
</evidence>
<dbReference type="GO" id="GO:0004134">
    <property type="term" value="F:4-alpha-glucanotransferase activity"/>
    <property type="evidence" value="ECO:0007669"/>
    <property type="project" value="UniProtKB-EC"/>
</dbReference>
<dbReference type="InterPro" id="IPR032792">
    <property type="entry name" value="AGL_glucanoTrfase"/>
</dbReference>
<evidence type="ECO:0000256" key="5">
    <source>
        <dbReference type="ARBA" id="ARBA00012560"/>
    </source>
</evidence>
<dbReference type="EMBL" id="JAODUP010000025">
    <property type="protein sequence ID" value="KAK2167675.1"/>
    <property type="molecule type" value="Genomic_DNA"/>
</dbReference>
<keyword evidence="12" id="KW-0320">Glycogen biosynthesis</keyword>
<dbReference type="InterPro" id="IPR032788">
    <property type="entry name" value="AGL_central"/>
</dbReference>
<dbReference type="GO" id="GO:0005737">
    <property type="term" value="C:cytoplasm"/>
    <property type="evidence" value="ECO:0007669"/>
    <property type="project" value="UniProtKB-SubCell"/>
</dbReference>
<dbReference type="SUPFAM" id="SSF51445">
    <property type="entry name" value="(Trans)glycosidases"/>
    <property type="match status" value="1"/>
</dbReference>
<evidence type="ECO:0000256" key="4">
    <source>
        <dbReference type="ARBA" id="ARBA00004496"/>
    </source>
</evidence>
<organism evidence="21 22">
    <name type="scientific">Paralvinella palmiformis</name>
    <dbReference type="NCBI Taxonomy" id="53620"/>
    <lineage>
        <taxon>Eukaryota</taxon>
        <taxon>Metazoa</taxon>
        <taxon>Spiralia</taxon>
        <taxon>Lophotrochozoa</taxon>
        <taxon>Annelida</taxon>
        <taxon>Polychaeta</taxon>
        <taxon>Sedentaria</taxon>
        <taxon>Canalipalpata</taxon>
        <taxon>Terebellida</taxon>
        <taxon>Terebelliformia</taxon>
        <taxon>Alvinellidae</taxon>
        <taxon>Paralvinella</taxon>
    </lineage>
</organism>
<gene>
    <name evidence="21" type="ORF">LSH36_25g02008</name>
</gene>
<evidence type="ECO:0000259" key="20">
    <source>
        <dbReference type="Pfam" id="PF14702"/>
    </source>
</evidence>
<accession>A0AAD9KAT6</accession>
<keyword evidence="10" id="KW-0808">Transferase</keyword>
<evidence type="ECO:0000256" key="1">
    <source>
        <dbReference type="ARBA" id="ARBA00000439"/>
    </source>
</evidence>
<feature type="domain" description="Glycogen debranching enzyme C-terminal" evidence="17">
    <location>
        <begin position="1036"/>
        <end position="1488"/>
    </location>
</feature>
<feature type="domain" description="Glycogen debranching enzyme central" evidence="20">
    <location>
        <begin position="708"/>
        <end position="980"/>
    </location>
</feature>
<keyword evidence="8" id="KW-0963">Cytoplasm</keyword>
<evidence type="ECO:0000313" key="22">
    <source>
        <dbReference type="Proteomes" id="UP001208570"/>
    </source>
</evidence>
<dbReference type="FunFam" id="1.50.10.10:FF:000039">
    <property type="entry name" value="Glycogen debranching enzyme Gdb1, putative"/>
    <property type="match status" value="1"/>
</dbReference>
<evidence type="ECO:0000256" key="9">
    <source>
        <dbReference type="ARBA" id="ARBA00022676"/>
    </source>
</evidence>
<feature type="domain" description="Glycogen debranching enzyme glucanotransferase" evidence="19">
    <location>
        <begin position="130"/>
        <end position="561"/>
    </location>
</feature>
<evidence type="ECO:0000256" key="13">
    <source>
        <dbReference type="ARBA" id="ARBA00023268"/>
    </source>
</evidence>
<evidence type="ECO:0000259" key="17">
    <source>
        <dbReference type="Pfam" id="PF06202"/>
    </source>
</evidence>
<name>A0AAD9KAT6_9ANNE</name>
<dbReference type="Pfam" id="PF14701">
    <property type="entry name" value="hDGE_amylase"/>
    <property type="match status" value="1"/>
</dbReference>
<dbReference type="Pfam" id="PF14702">
    <property type="entry name" value="hGDE_central"/>
    <property type="match status" value="1"/>
</dbReference>
<dbReference type="FunFam" id="3.20.20.80:FF:000070">
    <property type="entry name" value="GDB1p Glycogen debranching enzyme"/>
    <property type="match status" value="1"/>
</dbReference>
<comment type="catalytic activity">
    <reaction evidence="2">
        <text>Hydrolysis of (1-&gt;6)-alpha-D-glucosidic branch linkages in glycogen phosphorylase limit dextrin.</text>
        <dbReference type="EC" id="3.2.1.33"/>
    </reaction>
</comment>
<dbReference type="Pfam" id="PF14699">
    <property type="entry name" value="hGDE_N"/>
    <property type="match status" value="1"/>
</dbReference>